<dbReference type="Gene3D" id="1.10.10.10">
    <property type="entry name" value="Winged helix-like DNA-binding domain superfamily/Winged helix DNA-binding domain"/>
    <property type="match status" value="1"/>
</dbReference>
<dbReference type="SMART" id="SM00862">
    <property type="entry name" value="Trans_reg_C"/>
    <property type="match status" value="1"/>
</dbReference>
<dbReference type="AlphaFoldDB" id="A0A5C6C3N7"/>
<evidence type="ECO:0000256" key="1">
    <source>
        <dbReference type="ARBA" id="ARBA00022553"/>
    </source>
</evidence>
<keyword evidence="4 7" id="KW-0238">DNA-binding</keyword>
<dbReference type="PANTHER" id="PTHR48111:SF4">
    <property type="entry name" value="DNA-BINDING DUAL TRANSCRIPTIONAL REGULATOR OMPR"/>
    <property type="match status" value="1"/>
</dbReference>
<dbReference type="GO" id="GO:0005829">
    <property type="term" value="C:cytosol"/>
    <property type="evidence" value="ECO:0007669"/>
    <property type="project" value="TreeGrafter"/>
</dbReference>
<evidence type="ECO:0000313" key="10">
    <source>
        <dbReference type="EMBL" id="TWU18221.1"/>
    </source>
</evidence>
<evidence type="ECO:0000256" key="5">
    <source>
        <dbReference type="ARBA" id="ARBA00023163"/>
    </source>
</evidence>
<evidence type="ECO:0000256" key="2">
    <source>
        <dbReference type="ARBA" id="ARBA00023012"/>
    </source>
</evidence>
<dbReference type="PROSITE" id="PS50110">
    <property type="entry name" value="RESPONSE_REGULATORY"/>
    <property type="match status" value="1"/>
</dbReference>
<keyword evidence="2" id="KW-0902">Two-component regulatory system</keyword>
<feature type="domain" description="OmpR/PhoB-type" evidence="9">
    <location>
        <begin position="130"/>
        <end position="226"/>
    </location>
</feature>
<keyword evidence="1 6" id="KW-0597">Phosphoprotein</keyword>
<dbReference type="SMART" id="SM00448">
    <property type="entry name" value="REC"/>
    <property type="match status" value="1"/>
</dbReference>
<dbReference type="OrthoDB" id="272875at2"/>
<dbReference type="SUPFAM" id="SSF46894">
    <property type="entry name" value="C-terminal effector domain of the bipartite response regulators"/>
    <property type="match status" value="1"/>
</dbReference>
<organism evidence="10 11">
    <name type="scientific">Allorhodopirellula heiligendammensis</name>
    <dbReference type="NCBI Taxonomy" id="2714739"/>
    <lineage>
        <taxon>Bacteria</taxon>
        <taxon>Pseudomonadati</taxon>
        <taxon>Planctomycetota</taxon>
        <taxon>Planctomycetia</taxon>
        <taxon>Pirellulales</taxon>
        <taxon>Pirellulaceae</taxon>
        <taxon>Allorhodopirellula</taxon>
    </lineage>
</organism>
<evidence type="ECO:0000313" key="11">
    <source>
        <dbReference type="Proteomes" id="UP000319908"/>
    </source>
</evidence>
<sequence>MAKPTVLLIEDDHSLAEIVAYNLQREGYEVLLATDGEDGLRQAKLKLPGVVILDLMLPVLDGLEVCRRLRADPATAKVRVLMLTAKAEETDQLIGFSLGADDYVTKPFSVKVLMERVKSLCRRETQPPGESLVENQGIRIDPVRHSVTIHGEPVRLTRSEFRLLESLIRQPGRVFSRFELIDAALGDDTLVLERTIDVHVRSLRKKMGENAHLIETVRGVGYNFRDSAKASSWNDDQLDSSCAKSTES</sequence>
<dbReference type="InterPro" id="IPR001789">
    <property type="entry name" value="Sig_transdc_resp-reg_receiver"/>
</dbReference>
<dbReference type="EMBL" id="SJPU01000001">
    <property type="protein sequence ID" value="TWU18221.1"/>
    <property type="molecule type" value="Genomic_DNA"/>
</dbReference>
<reference evidence="10 11" key="1">
    <citation type="journal article" date="2020" name="Antonie Van Leeuwenhoek">
        <title>Rhodopirellula heiligendammensis sp. nov., Rhodopirellula pilleata sp. nov., and Rhodopirellula solitaria sp. nov. isolated from natural or artificial marine surfaces in Northern Germany and California, USA, and emended description of the genus Rhodopirellula.</title>
        <authorList>
            <person name="Kallscheuer N."/>
            <person name="Wiegand S."/>
            <person name="Jogler M."/>
            <person name="Boedeker C."/>
            <person name="Peeters S.H."/>
            <person name="Rast P."/>
            <person name="Heuer A."/>
            <person name="Jetten M.S.M."/>
            <person name="Rohde M."/>
            <person name="Jogler C."/>
        </authorList>
    </citation>
    <scope>NUCLEOTIDE SEQUENCE [LARGE SCALE GENOMIC DNA]</scope>
    <source>
        <strain evidence="10 11">Poly21</strain>
    </source>
</reference>
<protein>
    <submittedName>
        <fullName evidence="10">Phosphate regulon transcriptional regulatory protein PhoB</fullName>
    </submittedName>
</protein>
<dbReference type="RefSeq" id="WP_146405329.1">
    <property type="nucleotide sequence ID" value="NZ_SJPU01000001.1"/>
</dbReference>
<dbReference type="Proteomes" id="UP000319908">
    <property type="component" value="Unassembled WGS sequence"/>
</dbReference>
<dbReference type="FunFam" id="3.40.50.2300:FF:000001">
    <property type="entry name" value="DNA-binding response regulator PhoB"/>
    <property type="match status" value="1"/>
</dbReference>
<keyword evidence="11" id="KW-1185">Reference proteome</keyword>
<comment type="caution">
    <text evidence="10">The sequence shown here is derived from an EMBL/GenBank/DDBJ whole genome shotgun (WGS) entry which is preliminary data.</text>
</comment>
<dbReference type="InterPro" id="IPR001867">
    <property type="entry name" value="OmpR/PhoB-type_DNA-bd"/>
</dbReference>
<dbReference type="InterPro" id="IPR011006">
    <property type="entry name" value="CheY-like_superfamily"/>
</dbReference>
<dbReference type="InterPro" id="IPR016032">
    <property type="entry name" value="Sig_transdc_resp-reg_C-effctor"/>
</dbReference>
<dbReference type="PROSITE" id="PS51755">
    <property type="entry name" value="OMPR_PHOB"/>
    <property type="match status" value="1"/>
</dbReference>
<feature type="modified residue" description="4-aspartylphosphate" evidence="6">
    <location>
        <position position="54"/>
    </location>
</feature>
<dbReference type="SUPFAM" id="SSF52172">
    <property type="entry name" value="CheY-like"/>
    <property type="match status" value="1"/>
</dbReference>
<dbReference type="Gene3D" id="3.40.50.2300">
    <property type="match status" value="1"/>
</dbReference>
<dbReference type="Pfam" id="PF00486">
    <property type="entry name" value="Trans_reg_C"/>
    <property type="match status" value="1"/>
</dbReference>
<feature type="domain" description="Response regulatory" evidence="8">
    <location>
        <begin position="5"/>
        <end position="121"/>
    </location>
</feature>
<evidence type="ECO:0000259" key="9">
    <source>
        <dbReference type="PROSITE" id="PS51755"/>
    </source>
</evidence>
<name>A0A5C6C3N7_9BACT</name>
<evidence type="ECO:0000256" key="6">
    <source>
        <dbReference type="PROSITE-ProRule" id="PRU00169"/>
    </source>
</evidence>
<evidence type="ECO:0000256" key="4">
    <source>
        <dbReference type="ARBA" id="ARBA00023125"/>
    </source>
</evidence>
<dbReference type="GO" id="GO:0006355">
    <property type="term" value="P:regulation of DNA-templated transcription"/>
    <property type="evidence" value="ECO:0007669"/>
    <property type="project" value="InterPro"/>
</dbReference>
<gene>
    <name evidence="10" type="primary">phoB</name>
    <name evidence="10" type="ORF">Poly21_03760</name>
</gene>
<feature type="DNA-binding region" description="OmpR/PhoB-type" evidence="7">
    <location>
        <begin position="130"/>
        <end position="226"/>
    </location>
</feature>
<keyword evidence="5" id="KW-0804">Transcription</keyword>
<evidence type="ECO:0000256" key="7">
    <source>
        <dbReference type="PROSITE-ProRule" id="PRU01091"/>
    </source>
</evidence>
<dbReference type="PANTHER" id="PTHR48111">
    <property type="entry name" value="REGULATOR OF RPOS"/>
    <property type="match status" value="1"/>
</dbReference>
<evidence type="ECO:0000259" key="8">
    <source>
        <dbReference type="PROSITE" id="PS50110"/>
    </source>
</evidence>
<dbReference type="InterPro" id="IPR039420">
    <property type="entry name" value="WalR-like"/>
</dbReference>
<dbReference type="Pfam" id="PF00072">
    <property type="entry name" value="Response_reg"/>
    <property type="match status" value="1"/>
</dbReference>
<keyword evidence="3" id="KW-0805">Transcription regulation</keyword>
<dbReference type="GO" id="GO:0032993">
    <property type="term" value="C:protein-DNA complex"/>
    <property type="evidence" value="ECO:0007669"/>
    <property type="project" value="TreeGrafter"/>
</dbReference>
<accession>A0A5C6C3N7</accession>
<dbReference type="GO" id="GO:0000156">
    <property type="term" value="F:phosphorelay response regulator activity"/>
    <property type="evidence" value="ECO:0007669"/>
    <property type="project" value="TreeGrafter"/>
</dbReference>
<dbReference type="GO" id="GO:0000976">
    <property type="term" value="F:transcription cis-regulatory region binding"/>
    <property type="evidence" value="ECO:0007669"/>
    <property type="project" value="TreeGrafter"/>
</dbReference>
<evidence type="ECO:0000256" key="3">
    <source>
        <dbReference type="ARBA" id="ARBA00023015"/>
    </source>
</evidence>
<proteinExistence type="predicted"/>
<dbReference type="CDD" id="cd00383">
    <property type="entry name" value="trans_reg_C"/>
    <property type="match status" value="1"/>
</dbReference>
<dbReference type="InterPro" id="IPR036388">
    <property type="entry name" value="WH-like_DNA-bd_sf"/>
</dbReference>